<feature type="transmembrane region" description="Helical" evidence="1">
    <location>
        <begin position="67"/>
        <end position="88"/>
    </location>
</feature>
<sequence length="152" mass="17314">MIVTIVIPLIILPYSKLLREKVAENYDEKLYPVTSKQQFMFIFVSIIVGICEEIIFRGFMYTYIRDLLSISPWGSFLIVTIIFGLGHFMQGVSGMVSSSLFGLIMGYFYFTTGSLLVPILIHIAYDMKAIFITRVLQKHAGEWKITNNKAAP</sequence>
<organism evidence="3 4">
    <name type="scientific">Paenibacillus eucommiae</name>
    <dbReference type="NCBI Taxonomy" id="1355755"/>
    <lineage>
        <taxon>Bacteria</taxon>
        <taxon>Bacillati</taxon>
        <taxon>Bacillota</taxon>
        <taxon>Bacilli</taxon>
        <taxon>Bacillales</taxon>
        <taxon>Paenibacillaceae</taxon>
        <taxon>Paenibacillus</taxon>
    </lineage>
</organism>
<feature type="transmembrane region" description="Helical" evidence="1">
    <location>
        <begin position="39"/>
        <end position="60"/>
    </location>
</feature>
<protein>
    <submittedName>
        <fullName evidence="3">Membrane protease YdiL (CAAX protease family)</fullName>
    </submittedName>
</protein>
<reference evidence="3 4" key="1">
    <citation type="submission" date="2021-03" db="EMBL/GenBank/DDBJ databases">
        <title>Genomic Encyclopedia of Type Strains, Phase IV (KMG-IV): sequencing the most valuable type-strain genomes for metagenomic binning, comparative biology and taxonomic classification.</title>
        <authorList>
            <person name="Goeker M."/>
        </authorList>
    </citation>
    <scope>NUCLEOTIDE SEQUENCE [LARGE SCALE GENOMIC DNA]</scope>
    <source>
        <strain evidence="3 4">DSM 26048</strain>
    </source>
</reference>
<evidence type="ECO:0000313" key="3">
    <source>
        <dbReference type="EMBL" id="MBP1991395.1"/>
    </source>
</evidence>
<keyword evidence="3" id="KW-0645">Protease</keyword>
<proteinExistence type="predicted"/>
<feature type="transmembrane region" description="Helical" evidence="1">
    <location>
        <begin position="100"/>
        <end position="125"/>
    </location>
</feature>
<keyword evidence="1" id="KW-0472">Membrane</keyword>
<dbReference type="Proteomes" id="UP001519287">
    <property type="component" value="Unassembled WGS sequence"/>
</dbReference>
<dbReference type="PANTHER" id="PTHR36435:SF1">
    <property type="entry name" value="CAAX AMINO TERMINAL PROTEASE FAMILY PROTEIN"/>
    <property type="match status" value="1"/>
</dbReference>
<dbReference type="GO" id="GO:0006508">
    <property type="term" value="P:proteolysis"/>
    <property type="evidence" value="ECO:0007669"/>
    <property type="project" value="UniProtKB-KW"/>
</dbReference>
<dbReference type="PANTHER" id="PTHR36435">
    <property type="entry name" value="SLR1288 PROTEIN"/>
    <property type="match status" value="1"/>
</dbReference>
<dbReference type="InterPro" id="IPR052710">
    <property type="entry name" value="CAAX_protease"/>
</dbReference>
<keyword evidence="3" id="KW-0378">Hydrolase</keyword>
<keyword evidence="1" id="KW-0812">Transmembrane</keyword>
<dbReference type="InterPro" id="IPR003675">
    <property type="entry name" value="Rce1/LyrA-like_dom"/>
</dbReference>
<name>A0ABS4IUZ1_9BACL</name>
<evidence type="ECO:0000256" key="1">
    <source>
        <dbReference type="SAM" id="Phobius"/>
    </source>
</evidence>
<keyword evidence="1" id="KW-1133">Transmembrane helix</keyword>
<evidence type="ECO:0000259" key="2">
    <source>
        <dbReference type="Pfam" id="PF02517"/>
    </source>
</evidence>
<dbReference type="RefSeq" id="WP_209972145.1">
    <property type="nucleotide sequence ID" value="NZ_JAGGLB010000008.1"/>
</dbReference>
<keyword evidence="4" id="KW-1185">Reference proteome</keyword>
<feature type="domain" description="CAAX prenyl protease 2/Lysostaphin resistance protein A-like" evidence="2">
    <location>
        <begin position="39"/>
        <end position="126"/>
    </location>
</feature>
<accession>A0ABS4IUZ1</accession>
<comment type="caution">
    <text evidence="3">The sequence shown here is derived from an EMBL/GenBank/DDBJ whole genome shotgun (WGS) entry which is preliminary data.</text>
</comment>
<dbReference type="EMBL" id="JAGGLB010000008">
    <property type="protein sequence ID" value="MBP1991395.1"/>
    <property type="molecule type" value="Genomic_DNA"/>
</dbReference>
<dbReference type="GO" id="GO:0008233">
    <property type="term" value="F:peptidase activity"/>
    <property type="evidence" value="ECO:0007669"/>
    <property type="project" value="UniProtKB-KW"/>
</dbReference>
<gene>
    <name evidence="3" type="ORF">J2Z66_003002</name>
</gene>
<dbReference type="Pfam" id="PF02517">
    <property type="entry name" value="Rce1-like"/>
    <property type="match status" value="1"/>
</dbReference>
<evidence type="ECO:0000313" key="4">
    <source>
        <dbReference type="Proteomes" id="UP001519287"/>
    </source>
</evidence>